<evidence type="ECO:0000313" key="4">
    <source>
        <dbReference type="EMBL" id="CAB4181405.1"/>
    </source>
</evidence>
<organism evidence="4">
    <name type="scientific">uncultured Caudovirales phage</name>
    <dbReference type="NCBI Taxonomy" id="2100421"/>
    <lineage>
        <taxon>Viruses</taxon>
        <taxon>Duplodnaviria</taxon>
        <taxon>Heunggongvirae</taxon>
        <taxon>Uroviricota</taxon>
        <taxon>Caudoviricetes</taxon>
        <taxon>Peduoviridae</taxon>
        <taxon>Maltschvirus</taxon>
        <taxon>Maltschvirus maltsch</taxon>
    </lineage>
</organism>
<evidence type="ECO:0000313" key="6">
    <source>
        <dbReference type="EMBL" id="CAB4211421.1"/>
    </source>
</evidence>
<feature type="region of interest" description="Disordered" evidence="2">
    <location>
        <begin position="168"/>
        <end position="200"/>
    </location>
</feature>
<evidence type="ECO:0000313" key="7">
    <source>
        <dbReference type="EMBL" id="CAB5238495.1"/>
    </source>
</evidence>
<dbReference type="InterPro" id="IPR009742">
    <property type="entry name" value="Curlin_rpt"/>
</dbReference>
<feature type="compositionally biased region" description="Polar residues" evidence="2">
    <location>
        <begin position="168"/>
        <end position="186"/>
    </location>
</feature>
<dbReference type="EMBL" id="LR797375">
    <property type="protein sequence ID" value="CAB4211421.1"/>
    <property type="molecule type" value="Genomic_DNA"/>
</dbReference>
<keyword evidence="1" id="KW-0732">Signal</keyword>
<dbReference type="EMBL" id="LR798454">
    <property type="protein sequence ID" value="CAB5238495.1"/>
    <property type="molecule type" value="Genomic_DNA"/>
</dbReference>
<dbReference type="EMBL" id="LR797019">
    <property type="protein sequence ID" value="CAB4181405.1"/>
    <property type="molecule type" value="Genomic_DNA"/>
</dbReference>
<evidence type="ECO:0000256" key="1">
    <source>
        <dbReference type="ARBA" id="ARBA00022729"/>
    </source>
</evidence>
<protein>
    <submittedName>
        <fullName evidence="4">Curlin associated</fullName>
    </submittedName>
</protein>
<evidence type="ECO:0000313" key="3">
    <source>
        <dbReference type="EMBL" id="CAB4170308.1"/>
    </source>
</evidence>
<dbReference type="Pfam" id="PF07012">
    <property type="entry name" value="Curlin_rpt"/>
    <property type="match status" value="1"/>
</dbReference>
<gene>
    <name evidence="4" type="ORF">UFOVP1066_29</name>
    <name evidence="5" type="ORF">UFOVP1315_86</name>
    <name evidence="6" type="ORF">UFOVP1421_47</name>
    <name evidence="7" type="ORF">UFOVP1525_57</name>
    <name evidence="3" type="ORF">UFOVP909_20</name>
</gene>
<evidence type="ECO:0000313" key="5">
    <source>
        <dbReference type="EMBL" id="CAB4198427.1"/>
    </source>
</evidence>
<accession>A0A6J5QK87</accession>
<evidence type="ECO:0000256" key="2">
    <source>
        <dbReference type="SAM" id="MobiDB-lite"/>
    </source>
</evidence>
<dbReference type="EMBL" id="LR796861">
    <property type="protein sequence ID" value="CAB4170308.1"/>
    <property type="molecule type" value="Genomic_DNA"/>
</dbReference>
<dbReference type="EMBL" id="LR797272">
    <property type="protein sequence ID" value="CAB4198427.1"/>
    <property type="molecule type" value="Genomic_DNA"/>
</dbReference>
<name>A0A6J5QK87_9CAUD</name>
<reference evidence="4" key="1">
    <citation type="submission" date="2020-05" db="EMBL/GenBank/DDBJ databases">
        <authorList>
            <person name="Chiriac C."/>
            <person name="Salcher M."/>
            <person name="Ghai R."/>
            <person name="Kavagutti S V."/>
        </authorList>
    </citation>
    <scope>NUCLEOTIDE SEQUENCE</scope>
</reference>
<sequence>MSRRIKGNGSIPRKITAILALAAMSMSGYAADNSIYVDQAGDNSTITITQDGAGNTVRGLPGVGTSSITPAKIWGNNNTVVVDQIGSSNMLRFGIDTTTGGTGTPNIRYSVTGNNADATIKSMNPGLANDSPIIDVQQLGNFSLLNIDQTGTGPNNSITAIQSGGNNNSLSVNQSSDTTSTVSVNQTGGGGNTTAINQSQGKNDVSLTTLGATNTTTINQTGDNQAVINITGSGNNTALTQSNLSGGNNIFNYAGVGSGNNVTVIQNK</sequence>
<proteinExistence type="predicted"/>
<dbReference type="GO" id="GO:0007155">
    <property type="term" value="P:cell adhesion"/>
    <property type="evidence" value="ECO:0007669"/>
    <property type="project" value="InterPro"/>
</dbReference>